<keyword evidence="3" id="KW-1185">Reference proteome</keyword>
<dbReference type="PANTHER" id="PTHR26312:SF132">
    <property type="entry name" value="OS01G0855200 PROTEIN"/>
    <property type="match status" value="1"/>
</dbReference>
<reference evidence="2 3" key="1">
    <citation type="journal article" date="2020" name="IScience">
        <title>Genome Sequencing of the Endangered Kingdonia uniflora (Circaeasteraceae, Ranunculales) Reveals Potential Mechanisms of Evolutionary Specialization.</title>
        <authorList>
            <person name="Sun Y."/>
            <person name="Deng T."/>
            <person name="Zhang A."/>
            <person name="Moore M.J."/>
            <person name="Landis J.B."/>
            <person name="Lin N."/>
            <person name="Zhang H."/>
            <person name="Zhang X."/>
            <person name="Huang J."/>
            <person name="Zhang X."/>
            <person name="Sun H."/>
            <person name="Wang H."/>
        </authorList>
    </citation>
    <scope>NUCLEOTIDE SEQUENCE [LARGE SCALE GENOMIC DNA]</scope>
    <source>
        <strain evidence="2">TB1705</strain>
        <tissue evidence="2">Leaf</tissue>
    </source>
</reference>
<gene>
    <name evidence="2" type="ORF">GIB67_036803</name>
</gene>
<sequence length="507" mass="56633">MSVRVAETCMNWSQPVVVPAGAFTVSLHTANKRGMSNSSLNRALIHGFRLKPRFRFQVRACGASLDGFSDEEFHKQLQEVALKFGVSSRDKKNNYDAPSVVSSRPFSSEPSWVKFHPEPPDWPERNEIIPACVERKANNVDLPISLRIIKRKNQWQECLIDAGDSGYSSVKKAFSSMLLIIQELQIYTLKMRETILLEDQRRGVIDQVQKEMQESFVWLFQQVFSHTPTLMVYVMILLANFSVHSMVNNVAVIAPLPNCYRDSTETVVMTENTKFDSSKVMKTSVGGNNGGGGVGSSRPVASGADGGDRSSNFHGTIFADEISQMPSLGNSVSRQTGIESESGSEEEVKFWISISELASRMQGVVLDRETVSRFVSPIIANIEPDDHKDYIRTDLMYQLAVSKEPQNVLLLSNYAQFLYFVVHDHDRAEEFFGRAVKVAPSDAETISRYANFLWLARKDLGAAEQAYMDAIEVEPGNAYYAANYANFLWSTGADDTCYPLSTTAKEA</sequence>
<evidence type="ECO:0000256" key="1">
    <source>
        <dbReference type="SAM" id="MobiDB-lite"/>
    </source>
</evidence>
<proteinExistence type="predicted"/>
<dbReference type="Proteomes" id="UP000541444">
    <property type="component" value="Unassembled WGS sequence"/>
</dbReference>
<comment type="caution">
    <text evidence="2">The sequence shown here is derived from an EMBL/GenBank/DDBJ whole genome shotgun (WGS) entry which is preliminary data.</text>
</comment>
<dbReference type="Gene3D" id="1.25.40.10">
    <property type="entry name" value="Tetratricopeptide repeat domain"/>
    <property type="match status" value="1"/>
</dbReference>
<dbReference type="InterPro" id="IPR011990">
    <property type="entry name" value="TPR-like_helical_dom_sf"/>
</dbReference>
<dbReference type="EMBL" id="JACGCM010001948">
    <property type="protein sequence ID" value="KAF6147084.1"/>
    <property type="molecule type" value="Genomic_DNA"/>
</dbReference>
<dbReference type="SUPFAM" id="SSF48452">
    <property type="entry name" value="TPR-like"/>
    <property type="match status" value="1"/>
</dbReference>
<dbReference type="PANTHER" id="PTHR26312">
    <property type="entry name" value="TETRATRICOPEPTIDE REPEAT PROTEIN 5"/>
    <property type="match status" value="1"/>
</dbReference>
<dbReference type="OrthoDB" id="1924189at2759"/>
<protein>
    <submittedName>
        <fullName evidence="2">Uncharacterized protein</fullName>
    </submittedName>
</protein>
<evidence type="ECO:0000313" key="3">
    <source>
        <dbReference type="Proteomes" id="UP000541444"/>
    </source>
</evidence>
<dbReference type="AlphaFoldDB" id="A0A7J7LWZ9"/>
<organism evidence="2 3">
    <name type="scientific">Kingdonia uniflora</name>
    <dbReference type="NCBI Taxonomy" id="39325"/>
    <lineage>
        <taxon>Eukaryota</taxon>
        <taxon>Viridiplantae</taxon>
        <taxon>Streptophyta</taxon>
        <taxon>Embryophyta</taxon>
        <taxon>Tracheophyta</taxon>
        <taxon>Spermatophyta</taxon>
        <taxon>Magnoliopsida</taxon>
        <taxon>Ranunculales</taxon>
        <taxon>Circaeasteraceae</taxon>
        <taxon>Kingdonia</taxon>
    </lineage>
</organism>
<evidence type="ECO:0000313" key="2">
    <source>
        <dbReference type="EMBL" id="KAF6147084.1"/>
    </source>
</evidence>
<name>A0A7J7LWZ9_9MAGN</name>
<accession>A0A7J7LWZ9</accession>
<feature type="region of interest" description="Disordered" evidence="1">
    <location>
        <begin position="280"/>
        <end position="308"/>
    </location>
</feature>